<protein>
    <submittedName>
        <fullName evidence="1">Pentapeptide repeat-containing protein</fullName>
    </submittedName>
</protein>
<organism evidence="1 2">
    <name type="scientific">Streptomyces albus</name>
    <dbReference type="NCBI Taxonomy" id="1888"/>
    <lineage>
        <taxon>Bacteria</taxon>
        <taxon>Bacillati</taxon>
        <taxon>Actinomycetota</taxon>
        <taxon>Actinomycetes</taxon>
        <taxon>Kitasatosporales</taxon>
        <taxon>Streptomycetaceae</taxon>
        <taxon>Streptomyces</taxon>
    </lineage>
</organism>
<dbReference type="AlphaFoldDB" id="A0A8H1QMV9"/>
<evidence type="ECO:0000313" key="1">
    <source>
        <dbReference type="EMBL" id="TGG78164.1"/>
    </source>
</evidence>
<dbReference type="Gene3D" id="2.160.20.80">
    <property type="entry name" value="E3 ubiquitin-protein ligase SopA"/>
    <property type="match status" value="1"/>
</dbReference>
<evidence type="ECO:0000313" key="2">
    <source>
        <dbReference type="Proteomes" id="UP000298111"/>
    </source>
</evidence>
<dbReference type="EMBL" id="RCIY01000088">
    <property type="protein sequence ID" value="TGG78164.1"/>
    <property type="molecule type" value="Genomic_DNA"/>
</dbReference>
<dbReference type="Proteomes" id="UP000298111">
    <property type="component" value="Unassembled WGS sequence"/>
</dbReference>
<comment type="caution">
    <text evidence="1">The sequence shown here is derived from an EMBL/GenBank/DDBJ whole genome shotgun (WGS) entry which is preliminary data.</text>
</comment>
<proteinExistence type="predicted"/>
<name>A0A8H1QMV9_9ACTN</name>
<sequence length="484" mass="52995">MGAQRCAAHLSPQERDAWLGGLRPGADVDLRGTPVTGELLAQVCDRLRPAEGGGPRFGNADFSEARFTETGTPVSFAGAVFEGQARFVGASFRAGREVLFDRVRFAAEVWLDGARVEGVLRMRQAVFATPVFVGPLLCTDTVDLTGAAFEGAARLRIAARRVLCADARFEGPASFQLRYAELGLAGAHFQQPSAVGTSRDWALPGEAEPARPVTVAVLSLRGVDASMLLLSDVDLRRCLFAGTHHLDQLRLEGRWDLGQAPSGVRWHRGRPYWCTKRQVIEEERQWRAIRRRPASRHDWGDAPPSPETVPGLATLTTTYRQLRKAREDAKDEPGAADFYYGEMEMRRYSRGRRHAERWLLTVYWAVSGYGLRASRALAWLAATMLVTVVALTAFGLPDTPARPYPADSRLTGSRPPTLESPLTARFTAERAGKAVDVVLNSVVFRSGGTQLTRAGGWIEKAARLTEPALLGLAVLAVRARLKRG</sequence>
<reference evidence="1 2" key="1">
    <citation type="submission" date="2018-10" db="EMBL/GenBank/DDBJ databases">
        <title>Isolation of pseudouridimycin from Streptomyces albus DSM 40763.</title>
        <authorList>
            <person name="Rosenqvist P."/>
            <person name="Metsae-Ketelae M."/>
            <person name="Virta P."/>
        </authorList>
    </citation>
    <scope>NUCLEOTIDE SEQUENCE [LARGE SCALE GENOMIC DNA]</scope>
    <source>
        <strain evidence="1 2">DSM 40763</strain>
    </source>
</reference>
<accession>A0A8H1QMV9</accession>
<gene>
    <name evidence="1" type="ORF">D8771_26345</name>
</gene>